<sequence length="148" mass="15826">MLELAVVIIILGIVSAIVATQVGGLDTRAQTQAAVLRSHLQYAQARALSSGQSWGMKCQGGDCWLFEGTSPDDASSERPLPGEEGSRLDMTARGVNVTAFTAIFNQFGIPYASAVFPYFADQPITVQSRADLTSTVTLTLHQETGYVQ</sequence>
<evidence type="ECO:0000313" key="1">
    <source>
        <dbReference type="EMBL" id="SKA74188.1"/>
    </source>
</evidence>
<keyword evidence="2" id="KW-1185">Reference proteome</keyword>
<organism evidence="1 2">
    <name type="scientific">Paucidesulfovibrio gracilis DSM 16080</name>
    <dbReference type="NCBI Taxonomy" id="1121449"/>
    <lineage>
        <taxon>Bacteria</taxon>
        <taxon>Pseudomonadati</taxon>
        <taxon>Thermodesulfobacteriota</taxon>
        <taxon>Desulfovibrionia</taxon>
        <taxon>Desulfovibrionales</taxon>
        <taxon>Desulfovibrionaceae</taxon>
        <taxon>Paucidesulfovibrio</taxon>
    </lineage>
</organism>
<protein>
    <recommendedName>
        <fullName evidence="3">MSHA pilin protein MshC</fullName>
    </recommendedName>
</protein>
<reference evidence="1 2" key="1">
    <citation type="submission" date="2017-02" db="EMBL/GenBank/DDBJ databases">
        <authorList>
            <person name="Peterson S.W."/>
        </authorList>
    </citation>
    <scope>NUCLEOTIDE SEQUENCE [LARGE SCALE GENOMIC DNA]</scope>
    <source>
        <strain evidence="1 2">DSM 16080</strain>
    </source>
</reference>
<dbReference type="InterPro" id="IPR045584">
    <property type="entry name" value="Pilin-like"/>
</dbReference>
<accession>A0A1T4WAX6</accession>
<dbReference type="AlphaFoldDB" id="A0A1T4WAX6"/>
<dbReference type="Proteomes" id="UP000190027">
    <property type="component" value="Unassembled WGS sequence"/>
</dbReference>
<dbReference type="Gene3D" id="3.30.700.10">
    <property type="entry name" value="Glycoprotein, Type 4 Pilin"/>
    <property type="match status" value="1"/>
</dbReference>
<evidence type="ECO:0000313" key="2">
    <source>
        <dbReference type="Proteomes" id="UP000190027"/>
    </source>
</evidence>
<name>A0A1T4WAX6_9BACT</name>
<gene>
    <name evidence="1" type="ORF">SAMN02745704_00611</name>
</gene>
<evidence type="ECO:0008006" key="3">
    <source>
        <dbReference type="Google" id="ProtNLM"/>
    </source>
</evidence>
<dbReference type="STRING" id="1121449.SAMN02745704_00611"/>
<proteinExistence type="predicted"/>
<dbReference type="EMBL" id="FUYC01000002">
    <property type="protein sequence ID" value="SKA74188.1"/>
    <property type="molecule type" value="Genomic_DNA"/>
</dbReference>
<dbReference type="SUPFAM" id="SSF54523">
    <property type="entry name" value="Pili subunits"/>
    <property type="match status" value="1"/>
</dbReference>